<feature type="transmembrane region" description="Helical" evidence="1">
    <location>
        <begin position="175"/>
        <end position="195"/>
    </location>
</feature>
<keyword evidence="1" id="KW-0472">Membrane</keyword>
<dbReference type="HOGENOM" id="CLU_1375856_0_0_7"/>
<proteinExistence type="predicted"/>
<gene>
    <name evidence="2" type="ordered locus">Bd2672</name>
</gene>
<dbReference type="KEGG" id="bba:Bd2672"/>
<dbReference type="EMBL" id="BX842653">
    <property type="protein sequence ID" value="CAE80463.1"/>
    <property type="molecule type" value="Genomic_DNA"/>
</dbReference>
<sequence>MYAGCMNQNHFAVLKVVALMLAEDDSIHRKERIWFSVIAGNYGATFRQRLMLNKFLHGHSTDSLWEILADVEKEDHQRLLNFLRVAMRQDGLVKNKELSFYHRVQTGLISISSDHISLGRSLLQRENELGMWEELNSFGKFLSHKIPGAGSVGPLDIYPLAFAMDLYALPGSGRYILTAIIVIFILVAAFLSVYVGSM</sequence>
<keyword evidence="1" id="KW-0812">Transmembrane</keyword>
<evidence type="ECO:0000313" key="3">
    <source>
        <dbReference type="Proteomes" id="UP000008080"/>
    </source>
</evidence>
<dbReference type="InterPro" id="IPR029024">
    <property type="entry name" value="TerB-like"/>
</dbReference>
<dbReference type="Gene3D" id="1.10.3680.10">
    <property type="entry name" value="TerB-like"/>
    <property type="match status" value="1"/>
</dbReference>
<dbReference type="Proteomes" id="UP000008080">
    <property type="component" value="Chromosome"/>
</dbReference>
<keyword evidence="3" id="KW-1185">Reference proteome</keyword>
<name>Q6MJU6_BDEBA</name>
<reference evidence="2 3" key="1">
    <citation type="journal article" date="2004" name="Science">
        <title>A predator unmasked: life cycle of Bdellovibrio bacteriovorus from a genomic perspective.</title>
        <authorList>
            <person name="Rendulic S."/>
            <person name="Jagtap P."/>
            <person name="Rosinus A."/>
            <person name="Eppinger M."/>
            <person name="Baar C."/>
            <person name="Lanz C."/>
            <person name="Keller H."/>
            <person name="Lambert C."/>
            <person name="Evans K.J."/>
            <person name="Goesmann A."/>
            <person name="Meyer F."/>
            <person name="Sockett R.E."/>
            <person name="Schuster S.C."/>
        </authorList>
    </citation>
    <scope>NUCLEOTIDE SEQUENCE [LARGE SCALE GENOMIC DNA]</scope>
    <source>
        <strain evidence="3">ATCC 15356 / DSM 50701 / NCIMB 9529 / HD100</strain>
    </source>
</reference>
<accession>Q6MJU6</accession>
<protein>
    <submittedName>
        <fullName evidence="2">Uncharacterized protein</fullName>
    </submittedName>
</protein>
<organism evidence="2 3">
    <name type="scientific">Bdellovibrio bacteriovorus (strain ATCC 15356 / DSM 50701 / NCIMB 9529 / HD100)</name>
    <dbReference type="NCBI Taxonomy" id="264462"/>
    <lineage>
        <taxon>Bacteria</taxon>
        <taxon>Pseudomonadati</taxon>
        <taxon>Bdellovibrionota</taxon>
        <taxon>Bdellovibrionia</taxon>
        <taxon>Bdellovibrionales</taxon>
        <taxon>Pseudobdellovibrionaceae</taxon>
        <taxon>Bdellovibrio</taxon>
    </lineage>
</organism>
<dbReference type="AlphaFoldDB" id="Q6MJU6"/>
<keyword evidence="1" id="KW-1133">Transmembrane helix</keyword>
<dbReference type="SUPFAM" id="SSF158682">
    <property type="entry name" value="TerB-like"/>
    <property type="match status" value="1"/>
</dbReference>
<evidence type="ECO:0000313" key="2">
    <source>
        <dbReference type="EMBL" id="CAE80463.1"/>
    </source>
</evidence>
<evidence type="ECO:0000256" key="1">
    <source>
        <dbReference type="SAM" id="Phobius"/>
    </source>
</evidence>